<dbReference type="Gene3D" id="3.30.750.24">
    <property type="entry name" value="STAS domain"/>
    <property type="match status" value="1"/>
</dbReference>
<gene>
    <name evidence="4" type="ORF">OSCT_3065</name>
</gene>
<dbReference type="PROSITE" id="PS50801">
    <property type="entry name" value="STAS"/>
    <property type="match status" value="1"/>
</dbReference>
<feature type="coiled-coil region" evidence="1">
    <location>
        <begin position="152"/>
        <end position="200"/>
    </location>
</feature>
<evidence type="ECO:0000256" key="2">
    <source>
        <dbReference type="SAM" id="Phobius"/>
    </source>
</evidence>
<accession>E1IIB4</accession>
<evidence type="ECO:0000259" key="3">
    <source>
        <dbReference type="PROSITE" id="PS50801"/>
    </source>
</evidence>
<evidence type="ECO:0000313" key="4">
    <source>
        <dbReference type="EMBL" id="EFO79064.1"/>
    </source>
</evidence>
<proteinExistence type="predicted"/>
<dbReference type="InterPro" id="IPR002645">
    <property type="entry name" value="STAS_dom"/>
</dbReference>
<protein>
    <submittedName>
        <fullName evidence="4">Anti-sigma-factor antagonist</fullName>
    </submittedName>
</protein>
<dbReference type="eggNOG" id="COG1366">
    <property type="taxonomic scope" value="Bacteria"/>
</dbReference>
<reference evidence="4 5" key="1">
    <citation type="journal article" date="2011" name="J. Bacteriol.">
        <title>Draft genome sequence of the anoxygenic filamentous phototrophic bacterium Oscillochloris trichoides subsp. DG-6.</title>
        <authorList>
            <person name="Kuznetsov B.B."/>
            <person name="Ivanovsky R.N."/>
            <person name="Keppen O.I."/>
            <person name="Sukhacheva M.V."/>
            <person name="Bumazhkin B.K."/>
            <person name="Patutina E.O."/>
            <person name="Beletsky A.V."/>
            <person name="Mardanov A.V."/>
            <person name="Baslerov R.V."/>
            <person name="Panteleeva A.N."/>
            <person name="Kolganova T.V."/>
            <person name="Ravin N.V."/>
            <person name="Skryabin K.G."/>
        </authorList>
    </citation>
    <scope>NUCLEOTIDE SEQUENCE [LARGE SCALE GENOMIC DNA]</scope>
    <source>
        <strain evidence="4 5">DG-6</strain>
    </source>
</reference>
<dbReference type="Proteomes" id="UP000054010">
    <property type="component" value="Unassembled WGS sequence"/>
</dbReference>
<name>E1IIB4_9CHLR</name>
<dbReference type="PANTHER" id="PTHR33745:SF1">
    <property type="entry name" value="RSBT ANTAGONIST PROTEIN RSBS"/>
    <property type="match status" value="1"/>
</dbReference>
<dbReference type="OrthoDB" id="150038at2"/>
<dbReference type="EMBL" id="ADVR01000131">
    <property type="protein sequence ID" value="EFO79064.1"/>
    <property type="molecule type" value="Genomic_DNA"/>
</dbReference>
<dbReference type="InterPro" id="IPR051932">
    <property type="entry name" value="Bact_StressResp_Reg"/>
</dbReference>
<dbReference type="STRING" id="765420.OSCT_3065"/>
<evidence type="ECO:0000256" key="1">
    <source>
        <dbReference type="SAM" id="Coils"/>
    </source>
</evidence>
<keyword evidence="2" id="KW-0812">Transmembrane</keyword>
<dbReference type="CDD" id="cd07041">
    <property type="entry name" value="STAS_RsbR_RsbS_like"/>
    <property type="match status" value="1"/>
</dbReference>
<dbReference type="PANTHER" id="PTHR33745">
    <property type="entry name" value="RSBT ANTAGONIST PROTEIN RSBS-RELATED"/>
    <property type="match status" value="1"/>
</dbReference>
<evidence type="ECO:0000313" key="5">
    <source>
        <dbReference type="Proteomes" id="UP000054010"/>
    </source>
</evidence>
<feature type="transmembrane region" description="Helical" evidence="2">
    <location>
        <begin position="36"/>
        <end position="58"/>
    </location>
</feature>
<feature type="domain" description="STAS" evidence="3">
    <location>
        <begin position="205"/>
        <end position="316"/>
    </location>
</feature>
<organism evidence="4 5">
    <name type="scientific">Oscillochloris trichoides DG-6</name>
    <dbReference type="NCBI Taxonomy" id="765420"/>
    <lineage>
        <taxon>Bacteria</taxon>
        <taxon>Bacillati</taxon>
        <taxon>Chloroflexota</taxon>
        <taxon>Chloroflexia</taxon>
        <taxon>Chloroflexales</taxon>
        <taxon>Chloroflexineae</taxon>
        <taxon>Oscillochloridaceae</taxon>
        <taxon>Oscillochloris</taxon>
    </lineage>
</organism>
<dbReference type="InterPro" id="IPR036513">
    <property type="entry name" value="STAS_dom_sf"/>
</dbReference>
<keyword evidence="1" id="KW-0175">Coiled coil</keyword>
<feature type="transmembrane region" description="Helical" evidence="2">
    <location>
        <begin position="65"/>
        <end position="85"/>
    </location>
</feature>
<keyword evidence="2" id="KW-0472">Membrane</keyword>
<sequence>MRLTQRQVILALYLMLIIGSILSLIYQLILPHVYDTSLFIGSIAVIPILGGLFLAYWHGHEWSRYAMLILITLLSGMLIDENYLYEHFSLTAFMPPVLALIVAGPAWLIGTTTSLIVILLIRAGGQGIYTDPITMLIYTMVVVGMFMARIVMDNAQQRAEQSAQEANAALASTRIHAEELAQKAQELEAQNAQQRQLIELVSTLETPAVLLAEGVILAPIIGHLDSRRARDLTKRLLREVSGHNAKMVIIDIAGVPTVDTSVAQAIVRTIQAIRLLGCDVTITGISASVAATMTHLGINLNGVRTARTPQEVMQIA</sequence>
<keyword evidence="5" id="KW-1185">Reference proteome</keyword>
<feature type="transmembrane region" description="Helical" evidence="2">
    <location>
        <begin position="133"/>
        <end position="152"/>
    </location>
</feature>
<feature type="transmembrane region" description="Helical" evidence="2">
    <location>
        <begin position="97"/>
        <end position="121"/>
    </location>
</feature>
<dbReference type="Pfam" id="PF01740">
    <property type="entry name" value="STAS"/>
    <property type="match status" value="1"/>
</dbReference>
<dbReference type="AlphaFoldDB" id="E1IIB4"/>
<comment type="caution">
    <text evidence="4">The sequence shown here is derived from an EMBL/GenBank/DDBJ whole genome shotgun (WGS) entry which is preliminary data.</text>
</comment>
<dbReference type="SUPFAM" id="SSF52091">
    <property type="entry name" value="SpoIIaa-like"/>
    <property type="match status" value="1"/>
</dbReference>
<keyword evidence="2" id="KW-1133">Transmembrane helix</keyword>
<feature type="transmembrane region" description="Helical" evidence="2">
    <location>
        <begin position="12"/>
        <end position="30"/>
    </location>
</feature>
<dbReference type="HOGENOM" id="CLU_066001_1_0_0"/>